<dbReference type="RefSeq" id="WP_379878606.1">
    <property type="nucleotide sequence ID" value="NZ_JBHPON010000001.1"/>
</dbReference>
<accession>A0ABW1KXJ4</accession>
<evidence type="ECO:0000313" key="1">
    <source>
        <dbReference type="EMBL" id="MFC6035801.1"/>
    </source>
</evidence>
<comment type="caution">
    <text evidence="1">The sequence shown here is derived from an EMBL/GenBank/DDBJ whole genome shotgun (WGS) entry which is preliminary data.</text>
</comment>
<dbReference type="EMBL" id="JBHPON010000001">
    <property type="protein sequence ID" value="MFC6035801.1"/>
    <property type="molecule type" value="Genomic_DNA"/>
</dbReference>
<dbReference type="Proteomes" id="UP001596116">
    <property type="component" value="Unassembled WGS sequence"/>
</dbReference>
<organism evidence="1 2">
    <name type="scientific">Hyphococcus aureus</name>
    <dbReference type="NCBI Taxonomy" id="2666033"/>
    <lineage>
        <taxon>Bacteria</taxon>
        <taxon>Pseudomonadati</taxon>
        <taxon>Pseudomonadota</taxon>
        <taxon>Alphaproteobacteria</taxon>
        <taxon>Parvularculales</taxon>
        <taxon>Parvularculaceae</taxon>
        <taxon>Hyphococcus</taxon>
    </lineage>
</organism>
<dbReference type="SUPFAM" id="SSF158682">
    <property type="entry name" value="TerB-like"/>
    <property type="match status" value="1"/>
</dbReference>
<dbReference type="InterPro" id="IPR029024">
    <property type="entry name" value="TerB-like"/>
</dbReference>
<reference evidence="1 2" key="1">
    <citation type="submission" date="2024-09" db="EMBL/GenBank/DDBJ databases">
        <authorList>
            <person name="Zhang Z.-H."/>
        </authorList>
    </citation>
    <scope>NUCLEOTIDE SEQUENCE [LARGE SCALE GENOMIC DNA]</scope>
    <source>
        <strain evidence="1 2">HHTR114</strain>
    </source>
</reference>
<keyword evidence="2" id="KW-1185">Reference proteome</keyword>
<evidence type="ECO:0008006" key="3">
    <source>
        <dbReference type="Google" id="ProtNLM"/>
    </source>
</evidence>
<name>A0ABW1KXJ4_9PROT</name>
<protein>
    <recommendedName>
        <fullName evidence="3">Co-chaperone DjlA N-terminal domain-containing protein</fullName>
    </recommendedName>
</protein>
<evidence type="ECO:0000313" key="2">
    <source>
        <dbReference type="Proteomes" id="UP001596116"/>
    </source>
</evidence>
<sequence>MHIIIAILGALAAAFWAFTHFMNAANQGREAVGEVRGVIRRGKWNRRVDQRLIENLSDPREAAAVLLYQMAAYDGAVTDRQAAHIVGEMQKAFEADEETAQGLYAFGRMAVGEINDAGNNVRKILKPVVDVCTDVEKQQLVDLLEGTAEIEGPPADIQRRLIAEARRVLLTE</sequence>
<gene>
    <name evidence="1" type="ORF">ACFMB1_09620</name>
</gene>
<proteinExistence type="predicted"/>